<dbReference type="InterPro" id="IPR034248">
    <property type="entry name" value="CPA_M14_CPD"/>
</dbReference>
<accession>M4A1B4</accession>
<dbReference type="Gene3D" id="3.40.630.10">
    <property type="entry name" value="Zn peptidases"/>
    <property type="match status" value="1"/>
</dbReference>
<dbReference type="SUPFAM" id="SSF53187">
    <property type="entry name" value="Zn-dependent exopeptidases"/>
    <property type="match status" value="1"/>
</dbReference>
<dbReference type="PANTHER" id="PTHR11705:SF94">
    <property type="entry name" value="CARBOXYPEPTIDASE A1"/>
    <property type="match status" value="1"/>
</dbReference>
<dbReference type="FunFam" id="3.30.70.340:FF:000001">
    <property type="entry name" value="Carboxypeptidase A5"/>
    <property type="match status" value="1"/>
</dbReference>
<evidence type="ECO:0000256" key="16">
    <source>
        <dbReference type="ARBA" id="ARBA00040642"/>
    </source>
</evidence>
<dbReference type="FunCoup" id="M4A1B4">
    <property type="interactions" value="457"/>
</dbReference>
<comment type="cofactor">
    <cofactor evidence="1">
        <name>Zn(2+)</name>
        <dbReference type="ChEBI" id="CHEBI:29105"/>
    </cofactor>
</comment>
<keyword evidence="7" id="KW-0479">Metal-binding</keyword>
<dbReference type="GO" id="GO:0005615">
    <property type="term" value="C:extracellular space"/>
    <property type="evidence" value="ECO:0007669"/>
    <property type="project" value="TreeGrafter"/>
</dbReference>
<dbReference type="AlphaFoldDB" id="M4A1B4"/>
<feature type="domain" description="Peptidase M14" evidence="19">
    <location>
        <begin position="129"/>
        <end position="422"/>
    </location>
</feature>
<dbReference type="InParanoid" id="M4A1B4"/>
<dbReference type="Gene3D" id="3.30.70.340">
    <property type="entry name" value="Metallocarboxypeptidase-like"/>
    <property type="match status" value="1"/>
</dbReference>
<dbReference type="Pfam" id="PF02244">
    <property type="entry name" value="Propep_M14"/>
    <property type="match status" value="1"/>
</dbReference>
<evidence type="ECO:0000256" key="9">
    <source>
        <dbReference type="ARBA" id="ARBA00022801"/>
    </source>
</evidence>
<comment type="similarity">
    <text evidence="3 17">Belongs to the peptidase M14 family.</text>
</comment>
<keyword evidence="13" id="KW-1015">Disulfide bond</keyword>
<protein>
    <recommendedName>
        <fullName evidence="16">Carboxypeptidase A1</fullName>
        <ecNumber evidence="15">3.4.17.1</ecNumber>
    </recommendedName>
</protein>
<keyword evidence="21" id="KW-1185">Reference proteome</keyword>
<dbReference type="GO" id="GO:0004181">
    <property type="term" value="F:metallocarboxypeptidase activity"/>
    <property type="evidence" value="ECO:0007669"/>
    <property type="project" value="UniProtKB-EC"/>
</dbReference>
<dbReference type="Ensembl" id="ENSXMAT00000008269.2">
    <property type="protein sequence ID" value="ENSXMAP00000008258.2"/>
    <property type="gene ID" value="ENSXMAG00000008217.2"/>
</dbReference>
<organism evidence="20 21">
    <name type="scientific">Xiphophorus maculatus</name>
    <name type="common">Southern platyfish</name>
    <name type="synonym">Platypoecilus maculatus</name>
    <dbReference type="NCBI Taxonomy" id="8083"/>
    <lineage>
        <taxon>Eukaryota</taxon>
        <taxon>Metazoa</taxon>
        <taxon>Chordata</taxon>
        <taxon>Craniata</taxon>
        <taxon>Vertebrata</taxon>
        <taxon>Euteleostomi</taxon>
        <taxon>Actinopterygii</taxon>
        <taxon>Neopterygii</taxon>
        <taxon>Teleostei</taxon>
        <taxon>Neoteleostei</taxon>
        <taxon>Acanthomorphata</taxon>
        <taxon>Ovalentaria</taxon>
        <taxon>Atherinomorphae</taxon>
        <taxon>Cyprinodontiformes</taxon>
        <taxon>Poeciliidae</taxon>
        <taxon>Poeciliinae</taxon>
        <taxon>Xiphophorus</taxon>
    </lineage>
</organism>
<dbReference type="Pfam" id="PF00246">
    <property type="entry name" value="Peptidase_M14"/>
    <property type="match status" value="1"/>
</dbReference>
<evidence type="ECO:0000256" key="3">
    <source>
        <dbReference type="ARBA" id="ARBA00005988"/>
    </source>
</evidence>
<name>M4A1B4_XIPMA</name>
<dbReference type="OrthoDB" id="3626597at2759"/>
<evidence type="ECO:0000256" key="14">
    <source>
        <dbReference type="ARBA" id="ARBA00036253"/>
    </source>
</evidence>
<evidence type="ECO:0000256" key="18">
    <source>
        <dbReference type="SAM" id="SignalP"/>
    </source>
</evidence>
<keyword evidence="10" id="KW-0862">Zinc</keyword>
<keyword evidence="6" id="KW-0645">Protease</keyword>
<keyword evidence="9" id="KW-0378">Hydrolase</keyword>
<dbReference type="InterPro" id="IPR057247">
    <property type="entry name" value="CARBOXYPEPT_ZN_2"/>
</dbReference>
<dbReference type="CDD" id="cd03870">
    <property type="entry name" value="M14_CPA"/>
    <property type="match status" value="1"/>
</dbReference>
<dbReference type="EC" id="3.4.17.1" evidence="15"/>
<evidence type="ECO:0000256" key="7">
    <source>
        <dbReference type="ARBA" id="ARBA00022723"/>
    </source>
</evidence>
<dbReference type="InterPro" id="IPR036990">
    <property type="entry name" value="M14A-like_propep"/>
</dbReference>
<keyword evidence="11" id="KW-0482">Metalloprotease</keyword>
<dbReference type="eggNOG" id="KOG2650">
    <property type="taxonomic scope" value="Eukaryota"/>
</dbReference>
<dbReference type="SUPFAM" id="SSF54897">
    <property type="entry name" value="Protease propeptides/inhibitors"/>
    <property type="match status" value="1"/>
</dbReference>
<dbReference type="PROSITE" id="PS52035">
    <property type="entry name" value="PEPTIDASE_M14"/>
    <property type="match status" value="1"/>
</dbReference>
<sequence length="427" mass="48461">MFGPRVCLSYSIMMKKLVAFAALLVAVLSKGDFHGHQVFRIVPKDDVQLALVRVLEDILDLELDFWRWVTPVDVRVPSHSLQVVKTYLENHCIKYFTMIKDLQALLDEEQRQMKSITPAGNTDSFDYTTYHTLSEIYSFQDMLVAENPKLVSKTVIGQSYEGRPLNVLKFSTGGSNRPAIWIDTGIHAREWVTQASGIVFAKKIVTEYGTDSALTEILNRMDVFLEMVVNPDGYHFTHTNNRMWRKNRKQNRGSTCVGVDLNRNWNAGFGGHGSSNNPCSEIYRGTRAHSEPEVKSIVNFVRSHGNIKAFISIHSYSQMLLFPYGYTRKPAKDQAELDQVAQKAITALASLYGTSYRYGSIITTIYQSSGGSIDWTYNQGIKYSYTFELRDTGHFGFILPANQIVPTANETWLALKVIMDHTFKNPY</sequence>
<dbReference type="PANTHER" id="PTHR11705">
    <property type="entry name" value="PROTEASE FAMILY M14 CARBOXYPEPTIDASE A,B"/>
    <property type="match status" value="1"/>
</dbReference>
<keyword evidence="12" id="KW-0865">Zymogen</keyword>
<dbReference type="PRINTS" id="PR00765">
    <property type="entry name" value="CRBOXYPTASEA"/>
</dbReference>
<reference evidence="20" key="4">
    <citation type="submission" date="2025-09" db="UniProtKB">
        <authorList>
            <consortium name="Ensembl"/>
        </authorList>
    </citation>
    <scope>IDENTIFICATION</scope>
    <source>
        <strain evidence="20">JP 163 A</strain>
    </source>
</reference>
<keyword evidence="8 18" id="KW-0732">Signal</keyword>
<feature type="active site" description="Proton donor/acceptor" evidence="17">
    <location>
        <position position="388"/>
    </location>
</feature>
<evidence type="ECO:0000256" key="4">
    <source>
        <dbReference type="ARBA" id="ARBA00022525"/>
    </source>
</evidence>
<comment type="catalytic activity">
    <reaction evidence="14">
        <text>Release of a C-terminal amino acid, but little or no action with -Asp, -Glu, -Arg, -Lys or -Pro.</text>
        <dbReference type="EC" id="3.4.17.1"/>
    </reaction>
</comment>
<dbReference type="GO" id="GO:0008270">
    <property type="term" value="F:zinc ion binding"/>
    <property type="evidence" value="ECO:0007669"/>
    <property type="project" value="InterPro"/>
</dbReference>
<evidence type="ECO:0000256" key="12">
    <source>
        <dbReference type="ARBA" id="ARBA00023145"/>
    </source>
</evidence>
<dbReference type="InterPro" id="IPR000834">
    <property type="entry name" value="Peptidase_M14"/>
</dbReference>
<evidence type="ECO:0000256" key="1">
    <source>
        <dbReference type="ARBA" id="ARBA00001947"/>
    </source>
</evidence>
<dbReference type="FunFam" id="3.40.630.10:FF:000132">
    <property type="entry name" value="Carboxypeptidase A1"/>
    <property type="match status" value="1"/>
</dbReference>
<evidence type="ECO:0000256" key="2">
    <source>
        <dbReference type="ARBA" id="ARBA00004613"/>
    </source>
</evidence>
<dbReference type="Proteomes" id="UP000002852">
    <property type="component" value="Unassembled WGS sequence"/>
</dbReference>
<evidence type="ECO:0000256" key="10">
    <source>
        <dbReference type="ARBA" id="ARBA00022833"/>
    </source>
</evidence>
<keyword evidence="5" id="KW-0121">Carboxypeptidase</keyword>
<dbReference type="PROSITE" id="PS00133">
    <property type="entry name" value="CARBOXYPEPT_ZN_2"/>
    <property type="match status" value="1"/>
</dbReference>
<feature type="signal peptide" evidence="18">
    <location>
        <begin position="1"/>
        <end position="29"/>
    </location>
</feature>
<proteinExistence type="inferred from homology"/>
<dbReference type="GO" id="GO:0006508">
    <property type="term" value="P:proteolysis"/>
    <property type="evidence" value="ECO:0007669"/>
    <property type="project" value="UniProtKB-KW"/>
</dbReference>
<dbReference type="STRING" id="8083.ENSXMAP00000008258"/>
<evidence type="ECO:0000313" key="21">
    <source>
        <dbReference type="Proteomes" id="UP000002852"/>
    </source>
</evidence>
<evidence type="ECO:0000256" key="8">
    <source>
        <dbReference type="ARBA" id="ARBA00022729"/>
    </source>
</evidence>
<dbReference type="InterPro" id="IPR003146">
    <property type="entry name" value="M14A_act_pep"/>
</dbReference>
<dbReference type="HOGENOM" id="CLU_019326_0_0_1"/>
<evidence type="ECO:0000256" key="15">
    <source>
        <dbReference type="ARBA" id="ARBA00039144"/>
    </source>
</evidence>
<evidence type="ECO:0000256" key="11">
    <source>
        <dbReference type="ARBA" id="ARBA00023049"/>
    </source>
</evidence>
<evidence type="ECO:0000256" key="17">
    <source>
        <dbReference type="PROSITE-ProRule" id="PRU01379"/>
    </source>
</evidence>
<reference evidence="20" key="3">
    <citation type="submission" date="2025-08" db="UniProtKB">
        <authorList>
            <consortium name="Ensembl"/>
        </authorList>
    </citation>
    <scope>IDENTIFICATION</scope>
    <source>
        <strain evidence="20">JP 163 A</strain>
    </source>
</reference>
<dbReference type="OMA" id="FWRWVTP"/>
<reference evidence="21" key="1">
    <citation type="submission" date="2012-01" db="EMBL/GenBank/DDBJ databases">
        <authorList>
            <person name="Walter R."/>
            <person name="Schartl M."/>
            <person name="Warren W."/>
        </authorList>
    </citation>
    <scope>NUCLEOTIDE SEQUENCE [LARGE SCALE GENOMIC DNA]</scope>
    <source>
        <strain evidence="21">JP 163 A</strain>
    </source>
</reference>
<dbReference type="InterPro" id="IPR057246">
    <property type="entry name" value="CARBOXYPEPT_ZN_1"/>
</dbReference>
<evidence type="ECO:0000256" key="6">
    <source>
        <dbReference type="ARBA" id="ARBA00022670"/>
    </source>
</evidence>
<reference evidence="21" key="2">
    <citation type="journal article" date="2013" name="Nat. Genet.">
        <title>The genome of the platyfish, Xiphophorus maculatus, provides insights into evolutionary adaptation and several complex traits.</title>
        <authorList>
            <person name="Schartl M."/>
            <person name="Walter R.B."/>
            <person name="Shen Y."/>
            <person name="Garcia T."/>
            <person name="Catchen J."/>
            <person name="Amores A."/>
            <person name="Braasch I."/>
            <person name="Chalopin D."/>
            <person name="Volff J.N."/>
            <person name="Lesch K.P."/>
            <person name="Bisazza A."/>
            <person name="Minx P."/>
            <person name="Hillier L."/>
            <person name="Wilson R.K."/>
            <person name="Fuerstenberg S."/>
            <person name="Boore J."/>
            <person name="Searle S."/>
            <person name="Postlethwait J.H."/>
            <person name="Warren W.C."/>
        </authorList>
    </citation>
    <scope>NUCLEOTIDE SEQUENCE [LARGE SCALE GENOMIC DNA]</scope>
    <source>
        <strain evidence="21">JP 163 A</strain>
    </source>
</reference>
<keyword evidence="4" id="KW-0964">Secreted</keyword>
<dbReference type="SMART" id="SM00631">
    <property type="entry name" value="Zn_pept"/>
    <property type="match status" value="1"/>
</dbReference>
<dbReference type="PROSITE" id="PS00132">
    <property type="entry name" value="CARBOXYPEPT_ZN_1"/>
    <property type="match status" value="1"/>
</dbReference>
<evidence type="ECO:0000259" key="19">
    <source>
        <dbReference type="PROSITE" id="PS52035"/>
    </source>
</evidence>
<feature type="chain" id="PRO_5017414134" description="Carboxypeptidase A1" evidence="18">
    <location>
        <begin position="30"/>
        <end position="427"/>
    </location>
</feature>
<comment type="subcellular location">
    <subcellularLocation>
        <location evidence="2">Secreted</location>
    </subcellularLocation>
</comment>
<evidence type="ECO:0000256" key="5">
    <source>
        <dbReference type="ARBA" id="ARBA00022645"/>
    </source>
</evidence>
<evidence type="ECO:0000256" key="13">
    <source>
        <dbReference type="ARBA" id="ARBA00023157"/>
    </source>
</evidence>
<evidence type="ECO:0000313" key="20">
    <source>
        <dbReference type="Ensembl" id="ENSXMAP00000008258.2"/>
    </source>
</evidence>
<dbReference type="GeneTree" id="ENSGT00940000158082"/>